<dbReference type="SUPFAM" id="SSF53187">
    <property type="entry name" value="Zn-dependent exopeptidases"/>
    <property type="match status" value="1"/>
</dbReference>
<dbReference type="InterPro" id="IPR045175">
    <property type="entry name" value="M28_fam"/>
</dbReference>
<protein>
    <recommendedName>
        <fullName evidence="2">Peptidase M28 domain-containing protein</fullName>
    </recommendedName>
</protein>
<evidence type="ECO:0000256" key="1">
    <source>
        <dbReference type="SAM" id="Phobius"/>
    </source>
</evidence>
<evidence type="ECO:0000259" key="2">
    <source>
        <dbReference type="Pfam" id="PF04389"/>
    </source>
</evidence>
<proteinExistence type="predicted"/>
<dbReference type="InterPro" id="IPR007484">
    <property type="entry name" value="Peptidase_M28"/>
</dbReference>
<feature type="transmembrane region" description="Helical" evidence="1">
    <location>
        <begin position="468"/>
        <end position="485"/>
    </location>
</feature>
<feature type="transmembrane region" description="Helical" evidence="1">
    <location>
        <begin position="524"/>
        <end position="544"/>
    </location>
</feature>
<gene>
    <name evidence="3" type="ORF">J2S11_000938</name>
</gene>
<dbReference type="Pfam" id="PF04389">
    <property type="entry name" value="Peptidase_M28"/>
    <property type="match status" value="1"/>
</dbReference>
<name>A0ABT9VVM0_9BACI</name>
<organism evidence="3 4">
    <name type="scientific">Caldalkalibacillus horti</name>
    <dbReference type="NCBI Taxonomy" id="77523"/>
    <lineage>
        <taxon>Bacteria</taxon>
        <taxon>Bacillati</taxon>
        <taxon>Bacillota</taxon>
        <taxon>Bacilli</taxon>
        <taxon>Bacillales</taxon>
        <taxon>Bacillaceae</taxon>
        <taxon>Caldalkalibacillus</taxon>
    </lineage>
</organism>
<dbReference type="Proteomes" id="UP001235840">
    <property type="component" value="Unassembled WGS sequence"/>
</dbReference>
<dbReference type="Gene3D" id="3.40.630.10">
    <property type="entry name" value="Zn peptidases"/>
    <property type="match status" value="1"/>
</dbReference>
<dbReference type="PANTHER" id="PTHR12147">
    <property type="entry name" value="METALLOPEPTIDASE M28 FAMILY MEMBER"/>
    <property type="match status" value="1"/>
</dbReference>
<dbReference type="EMBL" id="JAUSTY010000003">
    <property type="protein sequence ID" value="MDQ0165038.1"/>
    <property type="molecule type" value="Genomic_DNA"/>
</dbReference>
<feature type="transmembrane region" description="Helical" evidence="1">
    <location>
        <begin position="441"/>
        <end position="462"/>
    </location>
</feature>
<accession>A0ABT9VVM0</accession>
<feature type="transmembrane region" description="Helical" evidence="1">
    <location>
        <begin position="371"/>
        <end position="393"/>
    </location>
</feature>
<dbReference type="RefSeq" id="WP_307391554.1">
    <property type="nucleotide sequence ID" value="NZ_BAAADK010000010.1"/>
</dbReference>
<keyword evidence="1" id="KW-0812">Transmembrane</keyword>
<keyword evidence="4" id="KW-1185">Reference proteome</keyword>
<dbReference type="PANTHER" id="PTHR12147:SF26">
    <property type="entry name" value="PEPTIDASE M28 DOMAIN-CONTAINING PROTEIN"/>
    <property type="match status" value="1"/>
</dbReference>
<evidence type="ECO:0000313" key="3">
    <source>
        <dbReference type="EMBL" id="MDQ0165038.1"/>
    </source>
</evidence>
<feature type="transmembrane region" description="Helical" evidence="1">
    <location>
        <begin position="339"/>
        <end position="359"/>
    </location>
</feature>
<feature type="domain" description="Peptidase M28" evidence="2">
    <location>
        <begin position="115"/>
        <end position="305"/>
    </location>
</feature>
<sequence length="720" mass="80091">MANTETVLEQTKQTKMKAWFTLFLLLGLILLCMTMELPPTPVANDAPETEFSAERAMQHLERIAQAPHPTGSVEHAKVRQYLVEQLTQLGLEVKVEHSQYVDPSNHFVNSVDVHNVIGSIKGSGGDKQKQVVLMAHYDSVPTGPGANDNGVAVSALLEVAKILQSEPQLQNDILFAFTDAEEIGLIGAQEFWDMPGRIDGTGIVVNLEARGSKGASLMFQTSPQNDWLIREFAQVAPRPVTSSLLSSFYEKMPNDTDLTIAIEAGMPGINFAYGQGWTVYHTTRDSLENVDLRTLQHHGENALYLARHFGNLDLTGEQPQSNRVFFSVLGKVFHYSENFVLPFTIFLTILYTLVFVYGWRKKLSSIRELGSSFGMLLGASVITLAVLVPLWLLVDRLWAHKMTMLAGGLYNSMLYNISFLLLTIGICLIVWQLMKVRLNHWAVLLSTSFVWLLILIGFTVFLKGATYLFAWPLFISLIVTGIAMLRPQKERSIRSFISITLFVIPPVLLFTTILQLFYGFLPVGINVFVNVLVVFVLAMLYVPLKEVIVAFKWMSLIPVGIALVLLGTTWALGTPSESRQVNSNLFYVLDSDTEEAKWTTILHPNEWTSEYVSEENPSVFEKVLPGAGDAPLWVGDAPVVSMPHTEVEVLEKGEANGEQSLHLRIKTDENTSMLYLILPETNASSIQLAEQTIPLEIGEDLYLKQTGIPDGGLDVTINCL</sequence>
<keyword evidence="1" id="KW-1133">Transmembrane helix</keyword>
<feature type="transmembrane region" description="Helical" evidence="1">
    <location>
        <begin position="556"/>
        <end position="573"/>
    </location>
</feature>
<comment type="caution">
    <text evidence="3">The sequence shown here is derived from an EMBL/GenBank/DDBJ whole genome shotgun (WGS) entry which is preliminary data.</text>
</comment>
<keyword evidence="1" id="KW-0472">Membrane</keyword>
<evidence type="ECO:0000313" key="4">
    <source>
        <dbReference type="Proteomes" id="UP001235840"/>
    </source>
</evidence>
<feature type="transmembrane region" description="Helical" evidence="1">
    <location>
        <begin position="497"/>
        <end position="518"/>
    </location>
</feature>
<reference evidence="3 4" key="1">
    <citation type="submission" date="2023-07" db="EMBL/GenBank/DDBJ databases">
        <title>Genomic Encyclopedia of Type Strains, Phase IV (KMG-IV): sequencing the most valuable type-strain genomes for metagenomic binning, comparative biology and taxonomic classification.</title>
        <authorList>
            <person name="Goeker M."/>
        </authorList>
    </citation>
    <scope>NUCLEOTIDE SEQUENCE [LARGE SCALE GENOMIC DNA]</scope>
    <source>
        <strain evidence="3 4">DSM 12751</strain>
    </source>
</reference>
<feature type="transmembrane region" description="Helical" evidence="1">
    <location>
        <begin position="413"/>
        <end position="434"/>
    </location>
</feature>